<organism evidence="1 2">
    <name type="scientific">Peronosclerospora sorghi</name>
    <dbReference type="NCBI Taxonomy" id="230839"/>
    <lineage>
        <taxon>Eukaryota</taxon>
        <taxon>Sar</taxon>
        <taxon>Stramenopiles</taxon>
        <taxon>Oomycota</taxon>
        <taxon>Peronosporomycetes</taxon>
        <taxon>Peronosporales</taxon>
        <taxon>Peronosporaceae</taxon>
        <taxon>Peronosclerospora</taxon>
    </lineage>
</organism>
<comment type="caution">
    <text evidence="1">The sequence shown here is derived from an EMBL/GenBank/DDBJ whole genome shotgun (WGS) entry which is preliminary data.</text>
</comment>
<proteinExistence type="predicted"/>
<keyword evidence="2" id="KW-1185">Reference proteome</keyword>
<accession>A0ACC0VWT0</accession>
<protein>
    <submittedName>
        <fullName evidence="1">Uncharacterized protein</fullName>
    </submittedName>
</protein>
<gene>
    <name evidence="1" type="ORF">PsorP6_010193</name>
</gene>
<dbReference type="EMBL" id="CM047585">
    <property type="protein sequence ID" value="KAI9909921.1"/>
    <property type="molecule type" value="Genomic_DNA"/>
</dbReference>
<reference evidence="1 2" key="1">
    <citation type="journal article" date="2022" name="bioRxiv">
        <title>The genome of the oomycete Peronosclerospora sorghi, a cosmopolitan pathogen of maize and sorghum, is inflated with dispersed pseudogenes.</title>
        <authorList>
            <person name="Fletcher K."/>
            <person name="Martin F."/>
            <person name="Isakeit T."/>
            <person name="Cavanaugh K."/>
            <person name="Magill C."/>
            <person name="Michelmore R."/>
        </authorList>
    </citation>
    <scope>NUCLEOTIDE SEQUENCE [LARGE SCALE GENOMIC DNA]</scope>
    <source>
        <strain evidence="1">P6</strain>
    </source>
</reference>
<evidence type="ECO:0000313" key="1">
    <source>
        <dbReference type="EMBL" id="KAI9909921.1"/>
    </source>
</evidence>
<dbReference type="Proteomes" id="UP001163321">
    <property type="component" value="Chromosome 6"/>
</dbReference>
<sequence>MKALIQTSSAHPFNHIDREGEASGNDQGNEDTIASTPKAQGTESSAVVYLTASDSEEIDNEETEDSPSKARYQTTVDSVQTNSAGNSRYRD</sequence>
<evidence type="ECO:0000313" key="2">
    <source>
        <dbReference type="Proteomes" id="UP001163321"/>
    </source>
</evidence>
<name>A0ACC0VWT0_9STRA</name>